<organism evidence="3 4">
    <name type="scientific">Botryosphaeria dothidea</name>
    <dbReference type="NCBI Taxonomy" id="55169"/>
    <lineage>
        <taxon>Eukaryota</taxon>
        <taxon>Fungi</taxon>
        <taxon>Dikarya</taxon>
        <taxon>Ascomycota</taxon>
        <taxon>Pezizomycotina</taxon>
        <taxon>Dothideomycetes</taxon>
        <taxon>Dothideomycetes incertae sedis</taxon>
        <taxon>Botryosphaeriales</taxon>
        <taxon>Botryosphaeriaceae</taxon>
        <taxon>Botryosphaeria</taxon>
    </lineage>
</organism>
<sequence>MKSSISLISLAMALMASLSAGMPTASLSSTADDSTTTYCPPRPASPAEKRQIFEDFIDLVFVQRDATTAYLKYVAEAEAETDNGLLLLYT</sequence>
<proteinExistence type="predicted"/>
<comment type="caution">
    <text evidence="3">The sequence shown here is derived from an EMBL/GenBank/DDBJ whole genome shotgun (WGS) entry which is preliminary data.</text>
</comment>
<protein>
    <submittedName>
        <fullName evidence="3">Uncharacterized protein</fullName>
    </submittedName>
</protein>
<name>A0A8H4MX10_9PEZI</name>
<accession>A0A8H4MX10</accession>
<gene>
    <name evidence="3" type="ORF">GTA08_BOTSDO10493</name>
</gene>
<evidence type="ECO:0000256" key="2">
    <source>
        <dbReference type="SAM" id="SignalP"/>
    </source>
</evidence>
<feature type="compositionally biased region" description="Low complexity" evidence="1">
    <location>
        <begin position="23"/>
        <end position="37"/>
    </location>
</feature>
<feature type="region of interest" description="Disordered" evidence="1">
    <location>
        <begin position="23"/>
        <end position="46"/>
    </location>
</feature>
<feature type="chain" id="PRO_5034219239" evidence="2">
    <location>
        <begin position="22"/>
        <end position="90"/>
    </location>
</feature>
<reference evidence="3" key="1">
    <citation type="submission" date="2020-04" db="EMBL/GenBank/DDBJ databases">
        <title>Genome Assembly and Annotation of Botryosphaeria dothidea sdau 11-99, a Latent Pathogen of Apple Fruit Ring Rot in China.</title>
        <authorList>
            <person name="Yu C."/>
            <person name="Diao Y."/>
            <person name="Lu Q."/>
            <person name="Zhao J."/>
            <person name="Cui S."/>
            <person name="Peng C."/>
            <person name="He B."/>
            <person name="Liu H."/>
        </authorList>
    </citation>
    <scope>NUCLEOTIDE SEQUENCE [LARGE SCALE GENOMIC DNA]</scope>
    <source>
        <strain evidence="3">Sdau11-99</strain>
    </source>
</reference>
<evidence type="ECO:0000256" key="1">
    <source>
        <dbReference type="SAM" id="MobiDB-lite"/>
    </source>
</evidence>
<feature type="signal peptide" evidence="2">
    <location>
        <begin position="1"/>
        <end position="21"/>
    </location>
</feature>
<keyword evidence="2" id="KW-0732">Signal</keyword>
<keyword evidence="4" id="KW-1185">Reference proteome</keyword>
<evidence type="ECO:0000313" key="3">
    <source>
        <dbReference type="EMBL" id="KAF4302064.1"/>
    </source>
</evidence>
<dbReference type="AlphaFoldDB" id="A0A8H4MX10"/>
<evidence type="ECO:0000313" key="4">
    <source>
        <dbReference type="Proteomes" id="UP000572817"/>
    </source>
</evidence>
<dbReference type="EMBL" id="WWBZ02000073">
    <property type="protein sequence ID" value="KAF4302064.1"/>
    <property type="molecule type" value="Genomic_DNA"/>
</dbReference>
<dbReference type="Proteomes" id="UP000572817">
    <property type="component" value="Unassembled WGS sequence"/>
</dbReference>